<keyword evidence="1 2" id="KW-0129">CBS domain</keyword>
<keyword evidence="5" id="KW-1185">Reference proteome</keyword>
<dbReference type="AlphaFoldDB" id="A0AAE3QJ33"/>
<feature type="domain" description="CBS" evidence="3">
    <location>
        <begin position="12"/>
        <end position="70"/>
    </location>
</feature>
<evidence type="ECO:0000259" key="3">
    <source>
        <dbReference type="PROSITE" id="PS51371"/>
    </source>
</evidence>
<dbReference type="SMART" id="SM00116">
    <property type="entry name" value="CBS"/>
    <property type="match status" value="2"/>
</dbReference>
<dbReference type="SUPFAM" id="SSF54631">
    <property type="entry name" value="CBS-domain pair"/>
    <property type="match status" value="1"/>
</dbReference>
<evidence type="ECO:0000256" key="1">
    <source>
        <dbReference type="ARBA" id="ARBA00023122"/>
    </source>
</evidence>
<evidence type="ECO:0000313" key="5">
    <source>
        <dbReference type="Proteomes" id="UP001161580"/>
    </source>
</evidence>
<dbReference type="InterPro" id="IPR044725">
    <property type="entry name" value="CBSX3_CBS_dom"/>
</dbReference>
<dbReference type="PROSITE" id="PS51371">
    <property type="entry name" value="CBS"/>
    <property type="match status" value="2"/>
</dbReference>
<protein>
    <submittedName>
        <fullName evidence="4">CBS domain-containing protein</fullName>
    </submittedName>
</protein>
<feature type="domain" description="CBS" evidence="3">
    <location>
        <begin position="78"/>
        <end position="133"/>
    </location>
</feature>
<gene>
    <name evidence="4" type="ORF">MRS75_20610</name>
</gene>
<evidence type="ECO:0000313" key="4">
    <source>
        <dbReference type="EMBL" id="MDI7924470.1"/>
    </source>
</evidence>
<dbReference type="InterPro" id="IPR046342">
    <property type="entry name" value="CBS_dom_sf"/>
</dbReference>
<dbReference type="Gene3D" id="3.10.580.10">
    <property type="entry name" value="CBS-domain"/>
    <property type="match status" value="1"/>
</dbReference>
<dbReference type="CDD" id="cd04623">
    <property type="entry name" value="CBS_pair_bac_euk"/>
    <property type="match status" value="1"/>
</dbReference>
<dbReference type="Proteomes" id="UP001161580">
    <property type="component" value="Unassembled WGS sequence"/>
</dbReference>
<proteinExistence type="predicted"/>
<accession>A0AAE3QJ33</accession>
<dbReference type="PANTHER" id="PTHR43080:SF2">
    <property type="entry name" value="CBS DOMAIN-CONTAINING PROTEIN"/>
    <property type="match status" value="1"/>
</dbReference>
<comment type="caution">
    <text evidence="4">The sequence shown here is derived from an EMBL/GenBank/DDBJ whole genome shotgun (WGS) entry which is preliminary data.</text>
</comment>
<sequence>MSIPVKAILEQKGRDVVTVGPETTLNEAAATLNKYRIGAVVVVGKDSKIVGIFTERDVVTAIAKHGTAALEQSVSSLMTPEVFRCREETTVNELMGVMTERRFRHVPVENHGKLVGIISIGDVVKQRIREVELETEQIIAYIAG</sequence>
<reference evidence="4" key="1">
    <citation type="submission" date="2022-03" db="EMBL/GenBank/DDBJ databases">
        <title>Fererhizobium litorale gen. nov., sp. nov., isolated from sandy sediments of the Sea of Japan seashore.</title>
        <authorList>
            <person name="Romanenko L."/>
            <person name="Kurilenko V."/>
            <person name="Otstavnykh N."/>
            <person name="Svetashev V."/>
            <person name="Tekutyeva L."/>
            <person name="Isaeva M."/>
            <person name="Mikhailov V."/>
        </authorList>
    </citation>
    <scope>NUCLEOTIDE SEQUENCE</scope>
    <source>
        <strain evidence="4">KMM 9576</strain>
    </source>
</reference>
<dbReference type="RefSeq" id="WP_311788382.1">
    <property type="nucleotide sequence ID" value="NZ_JALDYY010000015.1"/>
</dbReference>
<dbReference type="EMBL" id="JALDYZ010000015">
    <property type="protein sequence ID" value="MDI7924470.1"/>
    <property type="molecule type" value="Genomic_DNA"/>
</dbReference>
<dbReference type="InterPro" id="IPR000644">
    <property type="entry name" value="CBS_dom"/>
</dbReference>
<evidence type="ECO:0000256" key="2">
    <source>
        <dbReference type="PROSITE-ProRule" id="PRU00703"/>
    </source>
</evidence>
<dbReference type="Pfam" id="PF00571">
    <property type="entry name" value="CBS"/>
    <property type="match status" value="2"/>
</dbReference>
<name>A0AAE3QJ33_9HYPH</name>
<dbReference type="PANTHER" id="PTHR43080">
    <property type="entry name" value="CBS DOMAIN-CONTAINING PROTEIN CBSX3, MITOCHONDRIAL"/>
    <property type="match status" value="1"/>
</dbReference>
<dbReference type="InterPro" id="IPR051257">
    <property type="entry name" value="Diverse_CBS-Domain"/>
</dbReference>
<organism evidence="4 5">
    <name type="scientific">Ferirhizobium litorale</name>
    <dbReference type="NCBI Taxonomy" id="2927786"/>
    <lineage>
        <taxon>Bacteria</taxon>
        <taxon>Pseudomonadati</taxon>
        <taxon>Pseudomonadota</taxon>
        <taxon>Alphaproteobacteria</taxon>
        <taxon>Hyphomicrobiales</taxon>
        <taxon>Rhizobiaceae</taxon>
        <taxon>Ferirhizobium</taxon>
    </lineage>
</organism>